<dbReference type="EMBL" id="MELK01000038">
    <property type="protein sequence ID" value="OFW57054.1"/>
    <property type="molecule type" value="Genomic_DNA"/>
</dbReference>
<keyword evidence="11" id="KW-0472">Membrane</keyword>
<evidence type="ECO:0000256" key="4">
    <source>
        <dbReference type="ARBA" id="ARBA00022679"/>
    </source>
</evidence>
<evidence type="ECO:0000256" key="11">
    <source>
        <dbReference type="SAM" id="Phobius"/>
    </source>
</evidence>
<feature type="active site" description="Nucleophile" evidence="9">
    <location>
        <position position="338"/>
    </location>
</feature>
<accession>A0A1F2WJQ6</accession>
<dbReference type="GO" id="GO:0071555">
    <property type="term" value="P:cell wall organization"/>
    <property type="evidence" value="ECO:0007669"/>
    <property type="project" value="UniProtKB-UniRule"/>
</dbReference>
<dbReference type="CDD" id="cd16913">
    <property type="entry name" value="YkuD_like"/>
    <property type="match status" value="1"/>
</dbReference>
<comment type="similarity">
    <text evidence="2">Belongs to the YkuD family.</text>
</comment>
<dbReference type="PROSITE" id="PS52029">
    <property type="entry name" value="LD_TPASE"/>
    <property type="match status" value="1"/>
</dbReference>
<keyword evidence="5" id="KW-0378">Hydrolase</keyword>
<dbReference type="UniPathway" id="UPA00219"/>
<dbReference type="InterPro" id="IPR038063">
    <property type="entry name" value="Transpep_catalytic_dom"/>
</dbReference>
<evidence type="ECO:0000256" key="7">
    <source>
        <dbReference type="ARBA" id="ARBA00022984"/>
    </source>
</evidence>
<feature type="transmembrane region" description="Helical" evidence="11">
    <location>
        <begin position="21"/>
        <end position="47"/>
    </location>
</feature>
<evidence type="ECO:0000256" key="5">
    <source>
        <dbReference type="ARBA" id="ARBA00022801"/>
    </source>
</evidence>
<evidence type="ECO:0000256" key="8">
    <source>
        <dbReference type="ARBA" id="ARBA00023316"/>
    </source>
</evidence>
<dbReference type="GO" id="GO:0016757">
    <property type="term" value="F:glycosyltransferase activity"/>
    <property type="evidence" value="ECO:0007669"/>
    <property type="project" value="UniProtKB-KW"/>
</dbReference>
<feature type="domain" description="L,D-TPase catalytic" evidence="12">
    <location>
        <begin position="234"/>
        <end position="362"/>
    </location>
</feature>
<dbReference type="InterPro" id="IPR005490">
    <property type="entry name" value="LD_TPept_cat_dom"/>
</dbReference>
<evidence type="ECO:0000256" key="1">
    <source>
        <dbReference type="ARBA" id="ARBA00004752"/>
    </source>
</evidence>
<feature type="region of interest" description="Disordered" evidence="10">
    <location>
        <begin position="364"/>
        <end position="393"/>
    </location>
</feature>
<comment type="caution">
    <text evidence="13">The sequence shown here is derived from an EMBL/GenBank/DDBJ whole genome shotgun (WGS) entry which is preliminary data.</text>
</comment>
<evidence type="ECO:0000313" key="14">
    <source>
        <dbReference type="Proteomes" id="UP000177876"/>
    </source>
</evidence>
<evidence type="ECO:0000256" key="3">
    <source>
        <dbReference type="ARBA" id="ARBA00022676"/>
    </source>
</evidence>
<organism evidence="13 14">
    <name type="scientific">Candidatus Solincola sediminis</name>
    <dbReference type="NCBI Taxonomy" id="1797199"/>
    <lineage>
        <taxon>Bacteria</taxon>
        <taxon>Bacillati</taxon>
        <taxon>Actinomycetota</taxon>
        <taxon>Candidatus Geothermincolia</taxon>
        <taxon>Candidatus Geothermincolales</taxon>
        <taxon>Candidatus Geothermincolaceae</taxon>
        <taxon>Candidatus Solincola</taxon>
    </lineage>
</organism>
<evidence type="ECO:0000256" key="2">
    <source>
        <dbReference type="ARBA" id="ARBA00005992"/>
    </source>
</evidence>
<keyword evidence="11" id="KW-0812">Transmembrane</keyword>
<dbReference type="STRING" id="1797197.A2Y75_02585"/>
<dbReference type="AlphaFoldDB" id="A0A1F2WJQ6"/>
<dbReference type="Gene3D" id="2.40.440.10">
    <property type="entry name" value="L,D-transpeptidase catalytic domain-like"/>
    <property type="match status" value="1"/>
</dbReference>
<evidence type="ECO:0000259" key="12">
    <source>
        <dbReference type="PROSITE" id="PS52029"/>
    </source>
</evidence>
<evidence type="ECO:0000313" key="13">
    <source>
        <dbReference type="EMBL" id="OFW57054.1"/>
    </source>
</evidence>
<feature type="active site" description="Proton donor/acceptor" evidence="9">
    <location>
        <position position="324"/>
    </location>
</feature>
<dbReference type="SUPFAM" id="SSF141523">
    <property type="entry name" value="L,D-transpeptidase catalytic domain-like"/>
    <property type="match status" value="1"/>
</dbReference>
<keyword evidence="6 9" id="KW-0133">Cell shape</keyword>
<dbReference type="InterPro" id="IPR050979">
    <property type="entry name" value="LD-transpeptidase"/>
</dbReference>
<evidence type="ECO:0000256" key="10">
    <source>
        <dbReference type="SAM" id="MobiDB-lite"/>
    </source>
</evidence>
<dbReference type="InterPro" id="IPR022029">
    <property type="entry name" value="YoaR-like_PG-bd"/>
</dbReference>
<evidence type="ECO:0000256" key="9">
    <source>
        <dbReference type="PROSITE-ProRule" id="PRU01373"/>
    </source>
</evidence>
<dbReference type="GO" id="GO:0005576">
    <property type="term" value="C:extracellular region"/>
    <property type="evidence" value="ECO:0007669"/>
    <property type="project" value="TreeGrafter"/>
</dbReference>
<sequence length="393" mass="43204">MTRRELNNWGKFKSFFKPRNGIIRWLMIIGAAILAFFILASSVLVYADSRHNGEMFPTTTVLGVDITGMSREEAVTLITEKAVKPLMTPLTIEFRGKQWVLKPSELGLRIDVEKLVDQAYGMGWNNSFIERVYRRAFNLPKDITIGLEFSTSRDAILQELNGIAAEIAREVKDASLDFNNQTGMLKMHPSQDGILMDIDATLAAVEQGLVSESRVVQPVVAIKKPSLSSDDVKTVIVVDIMGNSLKWYNQDSLVKTFSVATGQPKYPTPLGKYYIIRKEANPVWINPNVEWSKTMPPKIDPGPDNPLGVRALVTSAAGGTVLIHGTANLTPGLYSHGCIRMANWAVLELFDSVNTGTPVFIWTSKPVPPPTEGPAVGPEDPGLGQGQTQQPTQ</sequence>
<keyword evidence="11" id="KW-1133">Transmembrane helix</keyword>
<dbReference type="Pfam" id="PF12229">
    <property type="entry name" value="PG_binding_4"/>
    <property type="match status" value="1"/>
</dbReference>
<dbReference type="Pfam" id="PF03734">
    <property type="entry name" value="YkuD"/>
    <property type="match status" value="1"/>
</dbReference>
<evidence type="ECO:0000256" key="6">
    <source>
        <dbReference type="ARBA" id="ARBA00022960"/>
    </source>
</evidence>
<protein>
    <recommendedName>
        <fullName evidence="12">L,D-TPase catalytic domain-containing protein</fullName>
    </recommendedName>
</protein>
<proteinExistence type="inferred from homology"/>
<comment type="pathway">
    <text evidence="1 9">Cell wall biogenesis; peptidoglycan biosynthesis.</text>
</comment>
<dbReference type="GO" id="GO:0008360">
    <property type="term" value="P:regulation of cell shape"/>
    <property type="evidence" value="ECO:0007669"/>
    <property type="project" value="UniProtKB-UniRule"/>
</dbReference>
<gene>
    <name evidence="13" type="ORF">A2Y75_02585</name>
</gene>
<dbReference type="GO" id="GO:0071972">
    <property type="term" value="F:peptidoglycan L,D-transpeptidase activity"/>
    <property type="evidence" value="ECO:0007669"/>
    <property type="project" value="TreeGrafter"/>
</dbReference>
<name>A0A1F2WJQ6_9ACTN</name>
<keyword evidence="3" id="KW-0328">Glycosyltransferase</keyword>
<keyword evidence="8 9" id="KW-0961">Cell wall biogenesis/degradation</keyword>
<dbReference type="PANTHER" id="PTHR30582:SF24">
    <property type="entry name" value="L,D-TRANSPEPTIDASE ERFK_SRFK-RELATED"/>
    <property type="match status" value="1"/>
</dbReference>
<keyword evidence="4" id="KW-0808">Transferase</keyword>
<keyword evidence="7 9" id="KW-0573">Peptidoglycan synthesis</keyword>
<dbReference type="PANTHER" id="PTHR30582">
    <property type="entry name" value="L,D-TRANSPEPTIDASE"/>
    <property type="match status" value="1"/>
</dbReference>
<reference evidence="13 14" key="1">
    <citation type="journal article" date="2016" name="Nat. Commun.">
        <title>Thousands of microbial genomes shed light on interconnected biogeochemical processes in an aquifer system.</title>
        <authorList>
            <person name="Anantharaman K."/>
            <person name="Brown C.T."/>
            <person name="Hug L.A."/>
            <person name="Sharon I."/>
            <person name="Castelle C.J."/>
            <person name="Probst A.J."/>
            <person name="Thomas B.C."/>
            <person name="Singh A."/>
            <person name="Wilkins M.J."/>
            <person name="Karaoz U."/>
            <person name="Brodie E.L."/>
            <person name="Williams K.H."/>
            <person name="Hubbard S.S."/>
            <person name="Banfield J.F."/>
        </authorList>
    </citation>
    <scope>NUCLEOTIDE SEQUENCE [LARGE SCALE GENOMIC DNA]</scope>
</reference>
<dbReference type="GO" id="GO:0018104">
    <property type="term" value="P:peptidoglycan-protein cross-linking"/>
    <property type="evidence" value="ECO:0007669"/>
    <property type="project" value="TreeGrafter"/>
</dbReference>
<dbReference type="Proteomes" id="UP000177876">
    <property type="component" value="Unassembled WGS sequence"/>
</dbReference>